<dbReference type="EMBL" id="KI280194">
    <property type="protein sequence ID" value="ESA17426.1"/>
    <property type="molecule type" value="Genomic_DNA"/>
</dbReference>
<name>U9UP90_RHIID</name>
<proteinExistence type="predicted"/>
<accession>U9UP90</accession>
<sequence>MIRCRTAQLHLVIHDNIFEHESGSLFLEHQEAKSNLSLHNIIIAQKLNIIIQQDYINRSTWTISNGNMPIREIFITHRCLNLLRKIGTSNSYPLIYASQLMLPSGHTMSWTCYCFIAGLSAKGRIAKWFQLLTR</sequence>
<dbReference type="AlphaFoldDB" id="U9UP90"/>
<reference evidence="1" key="1">
    <citation type="submission" date="2013-07" db="EMBL/GenBank/DDBJ databases">
        <title>The genome of an arbuscular mycorrhizal fungus provides insights into the evolution of the oldest plant symbiosis.</title>
        <authorList>
            <consortium name="DOE Joint Genome Institute"/>
            <person name="Tisserant E."/>
            <person name="Malbreil M."/>
            <person name="Kuo A."/>
            <person name="Kohler A."/>
            <person name="Symeonidi A."/>
            <person name="Balestrini R."/>
            <person name="Charron P."/>
            <person name="Duensing N."/>
            <person name="Frei-dit-Frey N."/>
            <person name="Gianinazzi-Pearson V."/>
            <person name="Gilbert B."/>
            <person name="Handa Y."/>
            <person name="Hijri M."/>
            <person name="Kaul R."/>
            <person name="Kawaguchi M."/>
            <person name="Krajinski F."/>
            <person name="Lammers P."/>
            <person name="Lapierre D."/>
            <person name="Masclaux F.G."/>
            <person name="Murat C."/>
            <person name="Morin E."/>
            <person name="Ndikumana S."/>
            <person name="Pagni M."/>
            <person name="Petitpierre D."/>
            <person name="Requena N."/>
            <person name="Rosikiewicz P."/>
            <person name="Riley R."/>
            <person name="Saito K."/>
            <person name="San Clemente H."/>
            <person name="Shapiro H."/>
            <person name="van Tuinen D."/>
            <person name="Becard G."/>
            <person name="Bonfante P."/>
            <person name="Paszkowski U."/>
            <person name="Shachar-Hill Y."/>
            <person name="Young J.P."/>
            <person name="Sanders I.R."/>
            <person name="Henrissat B."/>
            <person name="Rensing S.A."/>
            <person name="Grigoriev I.V."/>
            <person name="Corradi N."/>
            <person name="Roux C."/>
            <person name="Martin F."/>
        </authorList>
    </citation>
    <scope>NUCLEOTIDE SEQUENCE</scope>
    <source>
        <strain evidence="1">DAOM 197198</strain>
    </source>
</reference>
<dbReference type="HOGENOM" id="CLU_1897304_0_0_1"/>
<gene>
    <name evidence="1" type="ORF">GLOINDRAFT_21802</name>
</gene>
<evidence type="ECO:0000313" key="1">
    <source>
        <dbReference type="EMBL" id="ESA17426.1"/>
    </source>
</evidence>
<protein>
    <submittedName>
        <fullName evidence="1">Uncharacterized protein</fullName>
    </submittedName>
</protein>
<organism evidence="1">
    <name type="scientific">Rhizophagus irregularis (strain DAOM 181602 / DAOM 197198 / MUCL 43194)</name>
    <name type="common">Arbuscular mycorrhizal fungus</name>
    <name type="synonym">Glomus intraradices</name>
    <dbReference type="NCBI Taxonomy" id="747089"/>
    <lineage>
        <taxon>Eukaryota</taxon>
        <taxon>Fungi</taxon>
        <taxon>Fungi incertae sedis</taxon>
        <taxon>Mucoromycota</taxon>
        <taxon>Glomeromycotina</taxon>
        <taxon>Glomeromycetes</taxon>
        <taxon>Glomerales</taxon>
        <taxon>Glomeraceae</taxon>
        <taxon>Rhizophagus</taxon>
    </lineage>
</organism>